<dbReference type="PROSITE" id="PS51831">
    <property type="entry name" value="HD"/>
    <property type="match status" value="1"/>
</dbReference>
<feature type="domain" description="HD" evidence="1">
    <location>
        <begin position="500"/>
        <end position="622"/>
    </location>
</feature>
<dbReference type="InterPro" id="IPR003018">
    <property type="entry name" value="GAF"/>
</dbReference>
<gene>
    <name evidence="3" type="ORF">ENX68_05630</name>
</gene>
<dbReference type="PANTHER" id="PTHR43155:SF2">
    <property type="entry name" value="CYCLIC DI-GMP PHOSPHODIESTERASE PA4108"/>
    <property type="match status" value="1"/>
</dbReference>
<dbReference type="InterPro" id="IPR006674">
    <property type="entry name" value="HD_domain"/>
</dbReference>
<name>A0A7V3VUC7_UNCW3</name>
<dbReference type="AlphaFoldDB" id="A0A7V3VUC7"/>
<dbReference type="InterPro" id="IPR029016">
    <property type="entry name" value="GAF-like_dom_sf"/>
</dbReference>
<dbReference type="SUPFAM" id="SSF55781">
    <property type="entry name" value="GAF domain-like"/>
    <property type="match status" value="2"/>
</dbReference>
<sequence length="669" mass="76371">MNFQRALLDDVCKYVDDFARFLMKKINAGCIGIYTYERDTRCFYCLQVIGNKHYLKNAEIIKLGNELPLSIIRKKFVFIGEGKSGGLIAFLTGALIIPIKIKNNLSGLLVLKLLNKSLTPVQRNKVLKEVQMLCIFLKSLLALKTMSEEIRGLNMVGDINRIVATELNPERLYYKMYEQIKRIVKVKNLRIDLYYQDKHCMKPVFFIHNGKKLSVHPFINISNSALFSEIFKRKRVVLSTGYKNFLKDKDIVPEMKVNSFIALPLIAKDNLLGVMMCWEKDKKNIFTRKVVRFLKLMARQSAIAIYNARLFEQLNRAINDLTLLYQIEYNISSILNIDELLKVAVNLIDTALGNIITTILMPDEKNEMLVIKAMTPGIEIKPGFEYIPFYRGIVGEAMRTKRLVYVPDVDKDERYVPAIEGVKSEVAIPLIAGLGILGIIDFQSKIEHRFDLMTIDLLSDIAHRIATFLENATLYEKIEKNYADTIKALILAMEAKDSYTRGHSERVTELAMRLAEKMGVSDGRKKVLYWAGLLHDIGKIGISEAILNKPGQLDEFEFSEIKRHPVEGAKMLEPIEGLKEVVPIIRHHHENFDGTGYPDGLKGDEIPLESRILAVCDVYDAMTTVRSYRNPFSHEGALKILESFSGTRLDPEIVKKFIKMMQIKKFKGG</sequence>
<dbReference type="Gene3D" id="3.30.450.40">
    <property type="match status" value="2"/>
</dbReference>
<dbReference type="SUPFAM" id="SSF109604">
    <property type="entry name" value="HD-domain/PDEase-like"/>
    <property type="match status" value="1"/>
</dbReference>
<dbReference type="InterPro" id="IPR006675">
    <property type="entry name" value="HDIG_dom"/>
</dbReference>
<dbReference type="CDD" id="cd00077">
    <property type="entry name" value="HDc"/>
    <property type="match status" value="1"/>
</dbReference>
<dbReference type="PANTHER" id="PTHR43155">
    <property type="entry name" value="CYCLIC DI-GMP PHOSPHODIESTERASE PA4108-RELATED"/>
    <property type="match status" value="1"/>
</dbReference>
<accession>A0A7V3VUC7</accession>
<dbReference type="InterPro" id="IPR003607">
    <property type="entry name" value="HD/PDEase_dom"/>
</dbReference>
<proteinExistence type="predicted"/>
<organism evidence="3">
    <name type="scientific">candidate division WOR-3 bacterium</name>
    <dbReference type="NCBI Taxonomy" id="2052148"/>
    <lineage>
        <taxon>Bacteria</taxon>
        <taxon>Bacteria division WOR-3</taxon>
    </lineage>
</organism>
<reference evidence="3" key="1">
    <citation type="journal article" date="2020" name="mSystems">
        <title>Genome- and Community-Level Interaction Insights into Carbon Utilization and Element Cycling Functions of Hydrothermarchaeota in Hydrothermal Sediment.</title>
        <authorList>
            <person name="Zhou Z."/>
            <person name="Liu Y."/>
            <person name="Xu W."/>
            <person name="Pan J."/>
            <person name="Luo Z.H."/>
            <person name="Li M."/>
        </authorList>
    </citation>
    <scope>NUCLEOTIDE SEQUENCE [LARGE SCALE GENOMIC DNA]</scope>
    <source>
        <strain evidence="3">SpSt-961</strain>
    </source>
</reference>
<dbReference type="SMART" id="SM00471">
    <property type="entry name" value="HDc"/>
    <property type="match status" value="1"/>
</dbReference>
<dbReference type="NCBIfam" id="TIGR00277">
    <property type="entry name" value="HDIG"/>
    <property type="match status" value="1"/>
</dbReference>
<comment type="caution">
    <text evidence="3">The sequence shown here is derived from an EMBL/GenBank/DDBJ whole genome shotgun (WGS) entry which is preliminary data.</text>
</comment>
<dbReference type="Pfam" id="PF13185">
    <property type="entry name" value="GAF_2"/>
    <property type="match status" value="2"/>
</dbReference>
<dbReference type="Gene3D" id="1.10.3210.10">
    <property type="entry name" value="Hypothetical protein af1432"/>
    <property type="match status" value="1"/>
</dbReference>
<evidence type="ECO:0000313" key="3">
    <source>
        <dbReference type="EMBL" id="HGE78462.1"/>
    </source>
</evidence>
<dbReference type="Pfam" id="PF13487">
    <property type="entry name" value="HD_5"/>
    <property type="match status" value="1"/>
</dbReference>
<feature type="domain" description="HD-GYP" evidence="2">
    <location>
        <begin position="478"/>
        <end position="669"/>
    </location>
</feature>
<dbReference type="InterPro" id="IPR037522">
    <property type="entry name" value="HD_GYP_dom"/>
</dbReference>
<evidence type="ECO:0000259" key="2">
    <source>
        <dbReference type="PROSITE" id="PS51832"/>
    </source>
</evidence>
<dbReference type="SMART" id="SM00065">
    <property type="entry name" value="GAF"/>
    <property type="match status" value="2"/>
</dbReference>
<evidence type="ECO:0000259" key="1">
    <source>
        <dbReference type="PROSITE" id="PS51831"/>
    </source>
</evidence>
<dbReference type="PROSITE" id="PS51832">
    <property type="entry name" value="HD_GYP"/>
    <property type="match status" value="1"/>
</dbReference>
<protein>
    <submittedName>
        <fullName evidence="3">HD domain-containing protein</fullName>
    </submittedName>
</protein>
<dbReference type="EMBL" id="DTOZ01000144">
    <property type="protein sequence ID" value="HGE78462.1"/>
    <property type="molecule type" value="Genomic_DNA"/>
</dbReference>